<protein>
    <recommendedName>
        <fullName evidence="2">FAD dependent oxidoreductase domain-containing protein</fullName>
    </recommendedName>
</protein>
<organism evidence="3 4">
    <name type="scientific">Tetracentron sinense</name>
    <name type="common">Spur-leaf</name>
    <dbReference type="NCBI Taxonomy" id="13715"/>
    <lineage>
        <taxon>Eukaryota</taxon>
        <taxon>Viridiplantae</taxon>
        <taxon>Streptophyta</taxon>
        <taxon>Embryophyta</taxon>
        <taxon>Tracheophyta</taxon>
        <taxon>Spermatophyta</taxon>
        <taxon>Magnoliopsida</taxon>
        <taxon>Trochodendrales</taxon>
        <taxon>Trochodendraceae</taxon>
        <taxon>Tetracentron</taxon>
    </lineage>
</organism>
<evidence type="ECO:0000313" key="4">
    <source>
        <dbReference type="Proteomes" id="UP000655225"/>
    </source>
</evidence>
<dbReference type="SUPFAM" id="SSF51905">
    <property type="entry name" value="FAD/NAD(P)-binding domain"/>
    <property type="match status" value="1"/>
</dbReference>
<dbReference type="EMBL" id="JABCRI010000024">
    <property type="protein sequence ID" value="KAF8377595.1"/>
    <property type="molecule type" value="Genomic_DNA"/>
</dbReference>
<dbReference type="PANTHER" id="PTHR13847:SF150">
    <property type="entry name" value="OXIDOREDUCTASE TDA3-RELATED"/>
    <property type="match status" value="1"/>
</dbReference>
<dbReference type="Gene3D" id="3.50.50.60">
    <property type="entry name" value="FAD/NAD(P)-binding domain"/>
    <property type="match status" value="1"/>
</dbReference>
<proteinExistence type="predicted"/>
<evidence type="ECO:0000259" key="2">
    <source>
        <dbReference type="Pfam" id="PF01266"/>
    </source>
</evidence>
<feature type="domain" description="FAD dependent oxidoreductase" evidence="2">
    <location>
        <begin position="9"/>
        <end position="90"/>
    </location>
</feature>
<dbReference type="FunFam" id="3.50.50.60:FF:000360">
    <property type="entry name" value="FAD-dependent oxidoreductase family protein"/>
    <property type="match status" value="1"/>
</dbReference>
<dbReference type="PANTHER" id="PTHR13847">
    <property type="entry name" value="SARCOSINE DEHYDROGENASE-RELATED"/>
    <property type="match status" value="1"/>
</dbReference>
<evidence type="ECO:0000256" key="1">
    <source>
        <dbReference type="ARBA" id="ARBA00023002"/>
    </source>
</evidence>
<dbReference type="Pfam" id="PF01266">
    <property type="entry name" value="DAO"/>
    <property type="match status" value="1"/>
</dbReference>
<gene>
    <name evidence="3" type="ORF">HHK36_030977</name>
</gene>
<dbReference type="InterPro" id="IPR006076">
    <property type="entry name" value="FAD-dep_OxRdtase"/>
</dbReference>
<dbReference type="Proteomes" id="UP000655225">
    <property type="component" value="Unassembled WGS sequence"/>
</dbReference>
<dbReference type="OrthoDB" id="498204at2759"/>
<dbReference type="GO" id="GO:0005737">
    <property type="term" value="C:cytoplasm"/>
    <property type="evidence" value="ECO:0007669"/>
    <property type="project" value="TreeGrafter"/>
</dbReference>
<accession>A0A834YDU6</accession>
<dbReference type="GO" id="GO:0016491">
    <property type="term" value="F:oxidoreductase activity"/>
    <property type="evidence" value="ECO:0007669"/>
    <property type="project" value="UniProtKB-KW"/>
</dbReference>
<dbReference type="AlphaFoldDB" id="A0A834YDU6"/>
<reference evidence="3 4" key="1">
    <citation type="submission" date="2020-04" db="EMBL/GenBank/DDBJ databases">
        <title>Plant Genome Project.</title>
        <authorList>
            <person name="Zhang R.-G."/>
        </authorList>
    </citation>
    <scope>NUCLEOTIDE SEQUENCE [LARGE SCALE GENOMIC DNA]</scope>
    <source>
        <strain evidence="3">YNK0</strain>
        <tissue evidence="3">Leaf</tissue>
    </source>
</reference>
<evidence type="ECO:0000313" key="3">
    <source>
        <dbReference type="EMBL" id="KAF8377595.1"/>
    </source>
</evidence>
<keyword evidence="1" id="KW-0560">Oxidoreductase</keyword>
<name>A0A834YDU6_TETSI</name>
<sequence>MEQAEQQQKVVVCGGGVIGVCTAYFLAKKGAAVTLVEKSLVACAATGKTVGLLALDWCEGGPLSSLARASFNLHRSLALELDGPQAYGYRPLHILTEQLYPIGSIDASSSLASWVRDGKRTDAAEIDEKEKEGANGKLRLQKSLEVG</sequence>
<keyword evidence="4" id="KW-1185">Reference proteome</keyword>
<dbReference type="InterPro" id="IPR036188">
    <property type="entry name" value="FAD/NAD-bd_sf"/>
</dbReference>
<comment type="caution">
    <text evidence="3">The sequence shown here is derived from an EMBL/GenBank/DDBJ whole genome shotgun (WGS) entry which is preliminary data.</text>
</comment>